<comment type="caution">
    <text evidence="2">The sequence shown here is derived from an EMBL/GenBank/DDBJ whole genome shotgun (WGS) entry which is preliminary data.</text>
</comment>
<dbReference type="Gene3D" id="3.90.226.10">
    <property type="entry name" value="2-enoyl-CoA Hydratase, Chain A, domain 1"/>
    <property type="match status" value="1"/>
</dbReference>
<dbReference type="AlphaFoldDB" id="X1BR77"/>
<gene>
    <name evidence="2" type="ORF">S01H4_28255</name>
</gene>
<protein>
    <recommendedName>
        <fullName evidence="1">Tail specific protease domain-containing protein</fullName>
    </recommendedName>
</protein>
<dbReference type="SUPFAM" id="SSF52096">
    <property type="entry name" value="ClpP/crotonase"/>
    <property type="match status" value="1"/>
</dbReference>
<dbReference type="InterPro" id="IPR005151">
    <property type="entry name" value="Tail-specific_protease"/>
</dbReference>
<organism evidence="2">
    <name type="scientific">marine sediment metagenome</name>
    <dbReference type="NCBI Taxonomy" id="412755"/>
    <lineage>
        <taxon>unclassified sequences</taxon>
        <taxon>metagenomes</taxon>
        <taxon>ecological metagenomes</taxon>
    </lineage>
</organism>
<feature type="non-terminal residue" evidence="2">
    <location>
        <position position="1"/>
    </location>
</feature>
<name>X1BR77_9ZZZZ</name>
<proteinExistence type="predicted"/>
<evidence type="ECO:0000313" key="2">
    <source>
        <dbReference type="EMBL" id="GAG83672.1"/>
    </source>
</evidence>
<feature type="domain" description="Tail specific protease" evidence="1">
    <location>
        <begin position="2"/>
        <end position="196"/>
    </location>
</feature>
<feature type="non-terminal residue" evidence="2">
    <location>
        <position position="196"/>
    </location>
</feature>
<dbReference type="EMBL" id="BART01014000">
    <property type="protein sequence ID" value="GAG83672.1"/>
    <property type="molecule type" value="Genomic_DNA"/>
</dbReference>
<evidence type="ECO:0000259" key="1">
    <source>
        <dbReference type="Pfam" id="PF03572"/>
    </source>
</evidence>
<accession>X1BR77</accession>
<reference evidence="2" key="1">
    <citation type="journal article" date="2014" name="Front. Microbiol.">
        <title>High frequency of phylogenetically diverse reductive dehalogenase-homologous genes in deep subseafloor sedimentary metagenomes.</title>
        <authorList>
            <person name="Kawai M."/>
            <person name="Futagami T."/>
            <person name="Toyoda A."/>
            <person name="Takaki Y."/>
            <person name="Nishi S."/>
            <person name="Hori S."/>
            <person name="Arai W."/>
            <person name="Tsubouchi T."/>
            <person name="Morono Y."/>
            <person name="Uchiyama I."/>
            <person name="Ito T."/>
            <person name="Fujiyama A."/>
            <person name="Inagaki F."/>
            <person name="Takami H."/>
        </authorList>
    </citation>
    <scope>NUCLEOTIDE SEQUENCE</scope>
    <source>
        <strain evidence="2">Expedition CK06-06</strain>
    </source>
</reference>
<dbReference type="GO" id="GO:0008236">
    <property type="term" value="F:serine-type peptidase activity"/>
    <property type="evidence" value="ECO:0007669"/>
    <property type="project" value="InterPro"/>
</dbReference>
<dbReference type="Pfam" id="PF03572">
    <property type="entry name" value="Peptidase_S41"/>
    <property type="match status" value="1"/>
</dbReference>
<dbReference type="GO" id="GO:0006508">
    <property type="term" value="P:proteolysis"/>
    <property type="evidence" value="ECO:0007669"/>
    <property type="project" value="InterPro"/>
</dbReference>
<sequence length="196" mass="22865">DKKYLVIDVRQHPGGNGLWGYWVLAHITDSPFRRYSQFTFKASPTYKKLVRYYFQLEYYRRKIPWFMWGLPLYKFKEQEDAYYWINRGILESEPGAFIDSKAIMYEVEEEFDRFKGKVYLLTSHKTFSAGVVFAAAFKSSGMGIVVGRETGGRVDFLSDSRWVEFPNSKLLINMPVAKLVLEGDNPDRGVLPDVRV</sequence>
<dbReference type="InterPro" id="IPR029045">
    <property type="entry name" value="ClpP/crotonase-like_dom_sf"/>
</dbReference>